<gene>
    <name evidence="5" type="ORF">IQ247_30960</name>
</gene>
<dbReference type="SUPFAM" id="SSF46894">
    <property type="entry name" value="C-terminal effector domain of the bipartite response regulators"/>
    <property type="match status" value="1"/>
</dbReference>
<keyword evidence="6" id="KW-1185">Reference proteome</keyword>
<dbReference type="Pfam" id="PF00196">
    <property type="entry name" value="GerE"/>
    <property type="match status" value="1"/>
</dbReference>
<feature type="domain" description="HTH luxR-type" evidence="4">
    <location>
        <begin position="157"/>
        <end position="205"/>
    </location>
</feature>
<dbReference type="AlphaFoldDB" id="A0A8J7F8X8"/>
<evidence type="ECO:0000259" key="4">
    <source>
        <dbReference type="SMART" id="SM00421"/>
    </source>
</evidence>
<dbReference type="InterPro" id="IPR000792">
    <property type="entry name" value="Tscrpt_reg_LuxR_C"/>
</dbReference>
<dbReference type="PANTHER" id="PTHR44688">
    <property type="entry name" value="DNA-BINDING TRANSCRIPTIONAL ACTIVATOR DEVR_DOSR"/>
    <property type="match status" value="1"/>
</dbReference>
<accession>A0A8J7F8X8</accession>
<keyword evidence="3" id="KW-0804">Transcription</keyword>
<evidence type="ECO:0000256" key="1">
    <source>
        <dbReference type="ARBA" id="ARBA00023015"/>
    </source>
</evidence>
<keyword evidence="1" id="KW-0805">Transcription regulation</keyword>
<dbReference type="Proteomes" id="UP000620559">
    <property type="component" value="Unassembled WGS sequence"/>
</dbReference>
<organism evidence="5 6">
    <name type="scientific">Plectonema cf. radiosum LEGE 06105</name>
    <dbReference type="NCBI Taxonomy" id="945769"/>
    <lineage>
        <taxon>Bacteria</taxon>
        <taxon>Bacillati</taxon>
        <taxon>Cyanobacteriota</taxon>
        <taxon>Cyanophyceae</taxon>
        <taxon>Oscillatoriophycideae</taxon>
        <taxon>Oscillatoriales</taxon>
        <taxon>Microcoleaceae</taxon>
        <taxon>Plectonema</taxon>
    </lineage>
</organism>
<evidence type="ECO:0000313" key="5">
    <source>
        <dbReference type="EMBL" id="MBE9217023.1"/>
    </source>
</evidence>
<dbReference type="SMART" id="SM00421">
    <property type="entry name" value="HTH_LUXR"/>
    <property type="match status" value="1"/>
</dbReference>
<dbReference type="InterPro" id="IPR016032">
    <property type="entry name" value="Sig_transdc_resp-reg_C-effctor"/>
</dbReference>
<protein>
    <submittedName>
        <fullName evidence="5">Helix-turn-helix transcriptional regulator</fullName>
    </submittedName>
</protein>
<dbReference type="InterPro" id="IPR036388">
    <property type="entry name" value="WH-like_DNA-bd_sf"/>
</dbReference>
<reference evidence="5" key="1">
    <citation type="submission" date="2020-10" db="EMBL/GenBank/DDBJ databases">
        <authorList>
            <person name="Castelo-Branco R."/>
            <person name="Eusebio N."/>
            <person name="Adriana R."/>
            <person name="Vieira A."/>
            <person name="Brugerolle De Fraissinette N."/>
            <person name="Rezende De Castro R."/>
            <person name="Schneider M.P."/>
            <person name="Vasconcelos V."/>
            <person name="Leao P.N."/>
        </authorList>
    </citation>
    <scope>NUCLEOTIDE SEQUENCE</scope>
    <source>
        <strain evidence="5">LEGE 06105</strain>
    </source>
</reference>
<dbReference type="PRINTS" id="PR00038">
    <property type="entry name" value="HTHLUXR"/>
</dbReference>
<dbReference type="GO" id="GO:0003677">
    <property type="term" value="F:DNA binding"/>
    <property type="evidence" value="ECO:0007669"/>
    <property type="project" value="UniProtKB-KW"/>
</dbReference>
<name>A0A8J7F8X8_9CYAN</name>
<sequence length="207" mass="24061">MSVLLLEQYQKITSTQRSKFYHRKTKSENTQPVSKLDLMQAVIESFLDGIFILTIQGELVHANEGALHICQQLSGGIEKFQVPDEIQRICQSLIESRQLFPHQNISIESEIETSTSVKIRIRARWLQANESNENYLLVTLEDRKQTNQSMAISEAIKYGLTERESQVWLLRRANYSYQEIAEELYITINTVKKHLKNIYAKQQETVN</sequence>
<keyword evidence="2" id="KW-0238">DNA-binding</keyword>
<evidence type="ECO:0000256" key="3">
    <source>
        <dbReference type="ARBA" id="ARBA00023163"/>
    </source>
</evidence>
<proteinExistence type="predicted"/>
<comment type="caution">
    <text evidence="5">The sequence shown here is derived from an EMBL/GenBank/DDBJ whole genome shotgun (WGS) entry which is preliminary data.</text>
</comment>
<evidence type="ECO:0000313" key="6">
    <source>
        <dbReference type="Proteomes" id="UP000620559"/>
    </source>
</evidence>
<dbReference type="EMBL" id="JADEWL010000239">
    <property type="protein sequence ID" value="MBE9217023.1"/>
    <property type="molecule type" value="Genomic_DNA"/>
</dbReference>
<dbReference type="GO" id="GO:0006355">
    <property type="term" value="P:regulation of DNA-templated transcription"/>
    <property type="evidence" value="ECO:0007669"/>
    <property type="project" value="InterPro"/>
</dbReference>
<dbReference type="Gene3D" id="1.10.10.10">
    <property type="entry name" value="Winged helix-like DNA-binding domain superfamily/Winged helix DNA-binding domain"/>
    <property type="match status" value="1"/>
</dbReference>
<evidence type="ECO:0000256" key="2">
    <source>
        <dbReference type="ARBA" id="ARBA00023125"/>
    </source>
</evidence>
<dbReference type="RefSeq" id="WP_193925987.1">
    <property type="nucleotide sequence ID" value="NZ_JADEWL010000239.1"/>
</dbReference>
<dbReference type="PANTHER" id="PTHR44688:SF16">
    <property type="entry name" value="DNA-BINDING TRANSCRIPTIONAL ACTIVATOR DEVR_DOSR"/>
    <property type="match status" value="1"/>
</dbReference>